<dbReference type="Gene3D" id="3.40.50.300">
    <property type="entry name" value="P-loop containing nucleotide triphosphate hydrolases"/>
    <property type="match status" value="1"/>
</dbReference>
<dbReference type="SUPFAM" id="SSF52540">
    <property type="entry name" value="P-loop containing nucleoside triphosphate hydrolases"/>
    <property type="match status" value="1"/>
</dbReference>
<keyword evidence="1" id="KW-0067">ATP-binding</keyword>
<gene>
    <name evidence="1" type="ORF">GKE65_14375</name>
</gene>
<evidence type="ECO:0000313" key="1">
    <source>
        <dbReference type="EMBL" id="MSL39398.1"/>
    </source>
</evidence>
<dbReference type="EMBL" id="WKRU01000145">
    <property type="protein sequence ID" value="MSL39398.1"/>
    <property type="molecule type" value="Genomic_DNA"/>
</dbReference>
<dbReference type="AlphaFoldDB" id="A0A6C9I3J2"/>
<proteinExistence type="predicted"/>
<keyword evidence="1" id="KW-0547">Nucleotide-binding</keyword>
<dbReference type="GO" id="GO:0005524">
    <property type="term" value="F:ATP binding"/>
    <property type="evidence" value="ECO:0007669"/>
    <property type="project" value="UniProtKB-KW"/>
</dbReference>
<dbReference type="InterPro" id="IPR027417">
    <property type="entry name" value="P-loop_NTPase"/>
</dbReference>
<organism evidence="1">
    <name type="scientific">Escherichia coli</name>
    <dbReference type="NCBI Taxonomy" id="562"/>
    <lineage>
        <taxon>Bacteria</taxon>
        <taxon>Pseudomonadati</taxon>
        <taxon>Pseudomonadota</taxon>
        <taxon>Gammaproteobacteria</taxon>
        <taxon>Enterobacterales</taxon>
        <taxon>Enterobacteriaceae</taxon>
        <taxon>Escherichia</taxon>
    </lineage>
</organism>
<sequence>MTRAESSQALLEKNLTEALNRLHELWVEEYQEIEAVLTGISQADSPLKIVPSFANDKKAMQAVLKEAFTGSRLRESTYQTVADSFRDFGELWLNRDKLPGIISGSAETFSVYLEQQIESLIVWQIPNTYTIEFRGKPLEQHSLGQRASALMLFVLNQQDNDVVIIDQPEDDLDNQTIYDDVIKIIRTMKPRTQFIFATHNANIPVLGDAENVCTCKYAGGKIQTSAGGVDAPPVQQHIISVMEGGREAFERRREVYSSWLSKT</sequence>
<protein>
    <submittedName>
        <fullName evidence="1">ATP-binding protein</fullName>
    </submittedName>
</protein>
<reference evidence="1" key="1">
    <citation type="journal article" date="2019" name="Nat. Med.">
        <title>A library of human gut bacterial isolates paired with longitudinal multiomics data enables mechanistic microbiome research.</title>
        <authorList>
            <person name="Poyet M."/>
            <person name="Groussin M."/>
            <person name="Gibbons S.M."/>
            <person name="Avila-Pacheco J."/>
            <person name="Jiang X."/>
            <person name="Kearney S.M."/>
            <person name="Perrotta A.R."/>
            <person name="Berdy B."/>
            <person name="Zhao S."/>
            <person name="Lieberman T.D."/>
            <person name="Swanson P.K."/>
            <person name="Smith M."/>
            <person name="Roesemann S."/>
            <person name="Alexander J.E."/>
            <person name="Rich S.A."/>
            <person name="Livny J."/>
            <person name="Vlamakis H."/>
            <person name="Clish C."/>
            <person name="Bullock K."/>
            <person name="Deik A."/>
            <person name="Scott J."/>
            <person name="Pierce K.A."/>
            <person name="Xavier R.J."/>
            <person name="Alm E.J."/>
        </authorList>
    </citation>
    <scope>NUCLEOTIDE SEQUENCE</scope>
    <source>
        <strain evidence="1">BIOML-A446</strain>
    </source>
</reference>
<name>A0A6C9I3J2_ECOLX</name>
<comment type="caution">
    <text evidence="1">The sequence shown here is derived from an EMBL/GenBank/DDBJ whole genome shotgun (WGS) entry which is preliminary data.</text>
</comment>
<accession>A0A6C9I3J2</accession>